<evidence type="ECO:0000256" key="1">
    <source>
        <dbReference type="ARBA" id="ARBA00022801"/>
    </source>
</evidence>
<protein>
    <submittedName>
        <fullName evidence="3">Hydroxyphenylacetyl-CoA thioesterase PaaI</fullName>
    </submittedName>
</protein>
<dbReference type="InterPro" id="IPR003736">
    <property type="entry name" value="PAAI_dom"/>
</dbReference>
<dbReference type="PANTHER" id="PTHR42856:SF1">
    <property type="entry name" value="ACYL-COENZYME A THIOESTERASE PAAI"/>
    <property type="match status" value="1"/>
</dbReference>
<name>A0ABN0TX19_9BURK</name>
<proteinExistence type="predicted"/>
<dbReference type="Proteomes" id="UP001501176">
    <property type="component" value="Unassembled WGS sequence"/>
</dbReference>
<comment type="caution">
    <text evidence="3">The sequence shown here is derived from an EMBL/GenBank/DDBJ whole genome shotgun (WGS) entry which is preliminary data.</text>
</comment>
<organism evidence="3 4">
    <name type="scientific">Castellaniella daejeonensis</name>
    <dbReference type="NCBI Taxonomy" id="659013"/>
    <lineage>
        <taxon>Bacteria</taxon>
        <taxon>Pseudomonadati</taxon>
        <taxon>Pseudomonadota</taxon>
        <taxon>Betaproteobacteria</taxon>
        <taxon>Burkholderiales</taxon>
        <taxon>Alcaligenaceae</taxon>
        <taxon>Castellaniella</taxon>
    </lineage>
</organism>
<dbReference type="InterPro" id="IPR029069">
    <property type="entry name" value="HotDog_dom_sf"/>
</dbReference>
<dbReference type="InterPro" id="IPR006683">
    <property type="entry name" value="Thioestr_dom"/>
</dbReference>
<reference evidence="3 4" key="1">
    <citation type="journal article" date="2019" name="Int. J. Syst. Evol. Microbiol.">
        <title>The Global Catalogue of Microorganisms (GCM) 10K type strain sequencing project: providing services to taxonomists for standard genome sequencing and annotation.</title>
        <authorList>
            <consortium name="The Broad Institute Genomics Platform"/>
            <consortium name="The Broad Institute Genome Sequencing Center for Infectious Disease"/>
            <person name="Wu L."/>
            <person name="Ma J."/>
        </authorList>
    </citation>
    <scope>NUCLEOTIDE SEQUENCE [LARGE SCALE GENOMIC DNA]</scope>
    <source>
        <strain evidence="3 4">JCM 16240</strain>
    </source>
</reference>
<feature type="domain" description="Thioesterase" evidence="2">
    <location>
        <begin position="55"/>
        <end position="124"/>
    </location>
</feature>
<dbReference type="CDD" id="cd03443">
    <property type="entry name" value="PaaI_thioesterase"/>
    <property type="match status" value="1"/>
</dbReference>
<evidence type="ECO:0000313" key="3">
    <source>
        <dbReference type="EMBL" id="GAA0232308.1"/>
    </source>
</evidence>
<dbReference type="SUPFAM" id="SSF54637">
    <property type="entry name" value="Thioesterase/thiol ester dehydrase-isomerase"/>
    <property type="match status" value="1"/>
</dbReference>
<dbReference type="Pfam" id="PF03061">
    <property type="entry name" value="4HBT"/>
    <property type="match status" value="1"/>
</dbReference>
<dbReference type="RefSeq" id="WP_325124431.1">
    <property type="nucleotide sequence ID" value="NZ_BAAAFN010000015.1"/>
</dbReference>
<sequence length="162" mass="17311">MTHEALAPQTLAETVAAAMWSRDRAAQALDMRLDSIAPGSARLSMTVRGDMLNGHGICHGGMIFTLADTAFAYACNSDNHNTVASACHIDFLAPAHEGDRLQARAEARTQGGRTGVYDITVHNLTAGRDIALFRGKSHRIQGMVTDTLPTDAPKSLSSVHRS</sequence>
<keyword evidence="4" id="KW-1185">Reference proteome</keyword>
<dbReference type="NCBIfam" id="TIGR02286">
    <property type="entry name" value="PaaD"/>
    <property type="match status" value="1"/>
</dbReference>
<dbReference type="NCBIfam" id="TIGR00369">
    <property type="entry name" value="unchar_dom_1"/>
    <property type="match status" value="1"/>
</dbReference>
<dbReference type="PANTHER" id="PTHR42856">
    <property type="entry name" value="ACYL-COENZYME A THIOESTERASE PAAI"/>
    <property type="match status" value="1"/>
</dbReference>
<evidence type="ECO:0000313" key="4">
    <source>
        <dbReference type="Proteomes" id="UP001501176"/>
    </source>
</evidence>
<dbReference type="InterPro" id="IPR052723">
    <property type="entry name" value="Acyl-CoA_thioesterase_PaaI"/>
</dbReference>
<keyword evidence="1" id="KW-0378">Hydrolase</keyword>
<accession>A0ABN0TX19</accession>
<dbReference type="Gene3D" id="3.10.129.10">
    <property type="entry name" value="Hotdog Thioesterase"/>
    <property type="match status" value="1"/>
</dbReference>
<dbReference type="EMBL" id="BAAAFN010000015">
    <property type="protein sequence ID" value="GAA0232308.1"/>
    <property type="molecule type" value="Genomic_DNA"/>
</dbReference>
<gene>
    <name evidence="3" type="primary">paaI</name>
    <name evidence="3" type="ORF">GCM10009125_21640</name>
</gene>
<evidence type="ECO:0000259" key="2">
    <source>
        <dbReference type="Pfam" id="PF03061"/>
    </source>
</evidence>
<dbReference type="InterPro" id="IPR011973">
    <property type="entry name" value="PaaD"/>
</dbReference>